<dbReference type="EMBL" id="CM007647">
    <property type="protein sequence ID" value="ONM03691.1"/>
    <property type="molecule type" value="Genomic_DNA"/>
</dbReference>
<proteinExistence type="predicted"/>
<accession>A0A1D6KLC5</accession>
<protein>
    <submittedName>
        <fullName evidence="2">NAD(P)-binding Rossmann-fold superfamily protein</fullName>
    </submittedName>
</protein>
<reference evidence="2" key="1">
    <citation type="submission" date="2015-12" db="EMBL/GenBank/DDBJ databases">
        <title>Update maize B73 reference genome by single molecule sequencing technologies.</title>
        <authorList>
            <consortium name="Maize Genome Sequencing Project"/>
            <person name="Ware D."/>
        </authorList>
    </citation>
    <scope>NUCLEOTIDE SEQUENCE [LARGE SCALE GENOMIC DNA]</scope>
    <source>
        <tissue evidence="2">Seedling</tissue>
    </source>
</reference>
<feature type="region of interest" description="Disordered" evidence="1">
    <location>
        <begin position="1"/>
        <end position="25"/>
    </location>
</feature>
<gene>
    <name evidence="2" type="ORF">ZEAMMB73_Zm00001d031808</name>
</gene>
<organism evidence="2">
    <name type="scientific">Zea mays</name>
    <name type="common">Maize</name>
    <dbReference type="NCBI Taxonomy" id="4577"/>
    <lineage>
        <taxon>Eukaryota</taxon>
        <taxon>Viridiplantae</taxon>
        <taxon>Streptophyta</taxon>
        <taxon>Embryophyta</taxon>
        <taxon>Tracheophyta</taxon>
        <taxon>Spermatophyta</taxon>
        <taxon>Magnoliopsida</taxon>
        <taxon>Liliopsida</taxon>
        <taxon>Poales</taxon>
        <taxon>Poaceae</taxon>
        <taxon>PACMAD clade</taxon>
        <taxon>Panicoideae</taxon>
        <taxon>Andropogonodae</taxon>
        <taxon>Andropogoneae</taxon>
        <taxon>Tripsacinae</taxon>
        <taxon>Zea</taxon>
    </lineage>
</organism>
<evidence type="ECO:0000313" key="2">
    <source>
        <dbReference type="EMBL" id="ONM03691.1"/>
    </source>
</evidence>
<feature type="compositionally biased region" description="Polar residues" evidence="1">
    <location>
        <begin position="1"/>
        <end position="15"/>
    </location>
</feature>
<sequence length="172" mass="18712">TDNRPSPSGLQANDSSRSKLDTAVNRSCLLAVSPRSKSRRSSWSLAKSRLSLLSSLFSLASRAPHAEPEVSIRLQLLEGHRRRGRRRPQAGLGGGAQVRLRGLHHRHPDEEQQGRRRHGGRGRGPGRGGAELLARPRPGQERLDAGDGHPVAVLHVAAAASRRCCTYGPWNL</sequence>
<evidence type="ECO:0000256" key="1">
    <source>
        <dbReference type="SAM" id="MobiDB-lite"/>
    </source>
</evidence>
<name>A0A1D6KLC5_MAIZE</name>
<dbReference type="ExpressionAtlas" id="A0A1D6KLC5">
    <property type="expression patterns" value="baseline and differential"/>
</dbReference>
<feature type="non-terminal residue" evidence="2">
    <location>
        <position position="1"/>
    </location>
</feature>
<dbReference type="AlphaFoldDB" id="A0A1D6KLC5"/>
<feature type="region of interest" description="Disordered" evidence="1">
    <location>
        <begin position="79"/>
        <end position="134"/>
    </location>
</feature>